<accession>A0A1T5B251</accession>
<sequence>MKKYLAYLVVLVFVLGCKKNESYEYYYQKAEEKRIEIENLIKTFPCGDLSNWKVDAFQSSGLGSLYFPIAMNPNPQYLRLKGEYEALIQKAKKLDDRMAYYDYLHNPAIAIECVDVHPKVMTAQDYNLEKATIALNSKIAEIEALTANNTCTGKEDWQLFRVMKDCKSLYIPINKLDKALVGKLNELQQIIWVLQMRIVFLDNTKQDCFKYDNSDKPFEVVCENNKPVIKFK</sequence>
<dbReference type="OrthoDB" id="752687at2"/>
<dbReference type="RefSeq" id="WP_079640746.1">
    <property type="nucleotide sequence ID" value="NZ_FUZF01000001.1"/>
</dbReference>
<organism evidence="1 2">
    <name type="scientific">Sphingobacterium nematocida</name>
    <dbReference type="NCBI Taxonomy" id="1513896"/>
    <lineage>
        <taxon>Bacteria</taxon>
        <taxon>Pseudomonadati</taxon>
        <taxon>Bacteroidota</taxon>
        <taxon>Sphingobacteriia</taxon>
        <taxon>Sphingobacteriales</taxon>
        <taxon>Sphingobacteriaceae</taxon>
        <taxon>Sphingobacterium</taxon>
    </lineage>
</organism>
<name>A0A1T5B251_9SPHI</name>
<evidence type="ECO:0000313" key="1">
    <source>
        <dbReference type="EMBL" id="SKB41312.1"/>
    </source>
</evidence>
<dbReference type="AlphaFoldDB" id="A0A1T5B251"/>
<gene>
    <name evidence="1" type="ORF">SAMN05660841_00400</name>
</gene>
<protein>
    <recommendedName>
        <fullName evidence="3">Lipoprotein</fullName>
    </recommendedName>
</protein>
<dbReference type="Proteomes" id="UP000190150">
    <property type="component" value="Unassembled WGS sequence"/>
</dbReference>
<dbReference type="PROSITE" id="PS51257">
    <property type="entry name" value="PROKAR_LIPOPROTEIN"/>
    <property type="match status" value="1"/>
</dbReference>
<evidence type="ECO:0000313" key="2">
    <source>
        <dbReference type="Proteomes" id="UP000190150"/>
    </source>
</evidence>
<reference evidence="2" key="1">
    <citation type="submission" date="2017-02" db="EMBL/GenBank/DDBJ databases">
        <authorList>
            <person name="Varghese N."/>
            <person name="Submissions S."/>
        </authorList>
    </citation>
    <scope>NUCLEOTIDE SEQUENCE [LARGE SCALE GENOMIC DNA]</scope>
    <source>
        <strain evidence="2">DSM 24091</strain>
    </source>
</reference>
<dbReference type="EMBL" id="FUZF01000001">
    <property type="protein sequence ID" value="SKB41312.1"/>
    <property type="molecule type" value="Genomic_DNA"/>
</dbReference>
<evidence type="ECO:0008006" key="3">
    <source>
        <dbReference type="Google" id="ProtNLM"/>
    </source>
</evidence>
<keyword evidence="2" id="KW-1185">Reference proteome</keyword>
<proteinExistence type="predicted"/>